<dbReference type="GO" id="GO:0046872">
    <property type="term" value="F:metal ion binding"/>
    <property type="evidence" value="ECO:0007669"/>
    <property type="project" value="UniProtKB-KW"/>
</dbReference>
<dbReference type="Gene3D" id="3.90.870.10">
    <property type="entry name" value="DHBP synthase"/>
    <property type="match status" value="1"/>
</dbReference>
<sequence length="220" mass="25112">MNRENLRNSLLSGLPVMVYDFDGREEEVDMVFYAGSVSWKSVYMLRKEAGGLICYVTGKEEGAKLGLGLITDELRSYQKYSRLVKRPVYGDEPAFAMWVNHMSTRTGISDEDRAKTILELHKTVELLRKDETSAKEKFFNEFMAPGHVPVLLSRGLEKRRGHTELTSSLMEYLGLERSVVIAEMLDERYSMKREKAENFAKSNGIPFITGKEILEVVRVA</sequence>
<keyword evidence="9" id="KW-1185">Reference proteome</keyword>
<keyword evidence="5" id="KW-0464">Manganese</keyword>
<name>A0A510E391_9CREN</name>
<reference evidence="8 9" key="2">
    <citation type="journal article" date="2020" name="Int. J. Syst. Evol. Microbiol.">
        <title>Sulfuracidifex tepidarius gen. nov., sp. nov. and transfer of Sulfolobus metallicus Huber and Stetter 1992 to the genus Sulfuracidifex as Sulfuracidifex metallicus comb. nov.</title>
        <authorList>
            <person name="Itoh T."/>
            <person name="Miura T."/>
            <person name="Sakai H.D."/>
            <person name="Kato S."/>
            <person name="Ohkuma M."/>
            <person name="Takashina T."/>
        </authorList>
    </citation>
    <scope>NUCLEOTIDE SEQUENCE</scope>
    <source>
        <strain evidence="7 9">IC-006</strain>
        <strain evidence="8">IC-007</strain>
    </source>
</reference>
<evidence type="ECO:0000256" key="5">
    <source>
        <dbReference type="ARBA" id="ARBA00023211"/>
    </source>
</evidence>
<dbReference type="KEGG" id="step:IC006_1497"/>
<dbReference type="OrthoDB" id="25735at2157"/>
<dbReference type="STRING" id="1294262.GCA_001316085_00549"/>
<accession>A0A510DVZ1</accession>
<gene>
    <name evidence="7" type="ORF">IC006_1497</name>
    <name evidence="8" type="ORF">IC007_1474</name>
</gene>
<dbReference type="UniPathway" id="UPA00275"/>
<evidence type="ECO:0000256" key="2">
    <source>
        <dbReference type="ARBA" id="ARBA00022619"/>
    </source>
</evidence>
<dbReference type="PANTHER" id="PTHR21327:SF46">
    <property type="entry name" value="3,4-DIHYDROXY-2-BUTANONE 4-PHOSPHATE SYNTHASE"/>
    <property type="match status" value="1"/>
</dbReference>
<dbReference type="GeneID" id="41717812"/>
<evidence type="ECO:0000313" key="10">
    <source>
        <dbReference type="Proteomes" id="UP000325030"/>
    </source>
</evidence>
<evidence type="ECO:0000256" key="4">
    <source>
        <dbReference type="ARBA" id="ARBA00022842"/>
    </source>
</evidence>
<dbReference type="InterPro" id="IPR017945">
    <property type="entry name" value="DHBP_synth_RibB-like_a/b_dom"/>
</dbReference>
<protein>
    <submittedName>
        <fullName evidence="8">3,4-dihydroxy-2-butanone 4-phosphate synthase</fullName>
    </submittedName>
</protein>
<accession>A0A510E391</accession>
<dbReference type="SUPFAM" id="SSF55821">
    <property type="entry name" value="YrdC/RibB"/>
    <property type="match status" value="1"/>
</dbReference>
<dbReference type="InterPro" id="IPR000422">
    <property type="entry name" value="DHBP_synthase_RibB"/>
</dbReference>
<keyword evidence="3" id="KW-0479">Metal-binding</keyword>
<evidence type="ECO:0000256" key="6">
    <source>
        <dbReference type="ARBA" id="ARBA00023239"/>
    </source>
</evidence>
<proteinExistence type="predicted"/>
<keyword evidence="2" id="KW-0686">Riboflavin biosynthesis</keyword>
<dbReference type="EMBL" id="AP018930">
    <property type="protein sequence ID" value="BBG26947.1"/>
    <property type="molecule type" value="Genomic_DNA"/>
</dbReference>
<evidence type="ECO:0000256" key="3">
    <source>
        <dbReference type="ARBA" id="ARBA00022723"/>
    </source>
</evidence>
<dbReference type="NCBIfam" id="NF004437">
    <property type="entry name" value="PRK05773.1"/>
    <property type="match status" value="1"/>
</dbReference>
<dbReference type="GO" id="GO:0005829">
    <property type="term" value="C:cytosol"/>
    <property type="evidence" value="ECO:0007669"/>
    <property type="project" value="TreeGrafter"/>
</dbReference>
<organism evidence="8 10">
    <name type="scientific">Sulfuracidifex tepidarius</name>
    <dbReference type="NCBI Taxonomy" id="1294262"/>
    <lineage>
        <taxon>Archaea</taxon>
        <taxon>Thermoproteota</taxon>
        <taxon>Thermoprotei</taxon>
        <taxon>Sulfolobales</taxon>
        <taxon>Sulfolobaceae</taxon>
        <taxon>Sulfuracidifex</taxon>
    </lineage>
</organism>
<evidence type="ECO:0000313" key="9">
    <source>
        <dbReference type="Proteomes" id="UP000322983"/>
    </source>
</evidence>
<dbReference type="GO" id="GO:0008686">
    <property type="term" value="F:3,4-dihydroxy-2-butanone-4-phosphate synthase activity"/>
    <property type="evidence" value="ECO:0007669"/>
    <property type="project" value="InterPro"/>
</dbReference>
<evidence type="ECO:0000256" key="1">
    <source>
        <dbReference type="ARBA" id="ARBA00005104"/>
    </source>
</evidence>
<dbReference type="Pfam" id="PF00926">
    <property type="entry name" value="DHBP_synthase"/>
    <property type="match status" value="1"/>
</dbReference>
<dbReference type="PANTHER" id="PTHR21327">
    <property type="entry name" value="GTP CYCLOHYDROLASE II-RELATED"/>
    <property type="match status" value="1"/>
</dbReference>
<dbReference type="RefSeq" id="WP_054845121.1">
    <property type="nucleotide sequence ID" value="NZ_AP018929.1"/>
</dbReference>
<dbReference type="Proteomes" id="UP000325030">
    <property type="component" value="Chromosome"/>
</dbReference>
<keyword evidence="4" id="KW-0460">Magnesium</keyword>
<dbReference type="AlphaFoldDB" id="A0A510E391"/>
<dbReference type="Proteomes" id="UP000322983">
    <property type="component" value="Chromosome"/>
</dbReference>
<dbReference type="GO" id="GO:0009231">
    <property type="term" value="P:riboflavin biosynthetic process"/>
    <property type="evidence" value="ECO:0007669"/>
    <property type="project" value="UniProtKB-UniPathway"/>
</dbReference>
<evidence type="ECO:0000313" key="8">
    <source>
        <dbReference type="EMBL" id="BBG26947.1"/>
    </source>
</evidence>
<dbReference type="EMBL" id="AP018929">
    <property type="protein sequence ID" value="BBG24190.1"/>
    <property type="molecule type" value="Genomic_DNA"/>
</dbReference>
<reference evidence="10" key="1">
    <citation type="submission" date="2018-09" db="EMBL/GenBank/DDBJ databases">
        <title>Complete Genome Sequencing of Sulfolobus sp. JCM 16834.</title>
        <authorList>
            <person name="Kato S."/>
            <person name="Itoh T."/>
            <person name="Ohkuma M."/>
        </authorList>
    </citation>
    <scope>NUCLEOTIDE SEQUENCE [LARGE SCALE GENOMIC DNA]</scope>
    <source>
        <strain evidence="10">IC-007</strain>
    </source>
</reference>
<evidence type="ECO:0000313" key="7">
    <source>
        <dbReference type="EMBL" id="BBG24190.1"/>
    </source>
</evidence>
<comment type="pathway">
    <text evidence="1">Cofactor biosynthesis; riboflavin biosynthesis.</text>
</comment>
<keyword evidence="6" id="KW-0456">Lyase</keyword>